<comment type="caution">
    <text evidence="1">The sequence shown here is derived from an EMBL/GenBank/DDBJ whole genome shotgun (WGS) entry which is preliminary data.</text>
</comment>
<accession>A0A9W6BKD8</accession>
<organism evidence="1 2">
    <name type="scientific">Pleodorina starrii</name>
    <dbReference type="NCBI Taxonomy" id="330485"/>
    <lineage>
        <taxon>Eukaryota</taxon>
        <taxon>Viridiplantae</taxon>
        <taxon>Chlorophyta</taxon>
        <taxon>core chlorophytes</taxon>
        <taxon>Chlorophyceae</taxon>
        <taxon>CS clade</taxon>
        <taxon>Chlamydomonadales</taxon>
        <taxon>Volvocaceae</taxon>
        <taxon>Pleodorina</taxon>
    </lineage>
</organism>
<proteinExistence type="predicted"/>
<dbReference type="AlphaFoldDB" id="A0A9W6BKD8"/>
<keyword evidence="2" id="KW-1185">Reference proteome</keyword>
<gene>
    <name evidence="1" type="primary">PLESTMB000309</name>
    <name evidence="1" type="ORF">PLESTB_000768800</name>
</gene>
<name>A0A9W6BKD8_9CHLO</name>
<dbReference type="EMBL" id="BRXU01000008">
    <property type="protein sequence ID" value="GLC53613.1"/>
    <property type="molecule type" value="Genomic_DNA"/>
</dbReference>
<reference evidence="1 2" key="1">
    <citation type="journal article" date="2023" name="Commun. Biol.">
        <title>Reorganization of the ancestral sex-determining regions during the evolution of trioecy in Pleodorina starrii.</title>
        <authorList>
            <person name="Takahashi K."/>
            <person name="Suzuki S."/>
            <person name="Kawai-Toyooka H."/>
            <person name="Yamamoto K."/>
            <person name="Hamaji T."/>
            <person name="Ootsuki R."/>
            <person name="Yamaguchi H."/>
            <person name="Kawachi M."/>
            <person name="Higashiyama T."/>
            <person name="Nozaki H."/>
        </authorList>
    </citation>
    <scope>NUCLEOTIDE SEQUENCE [LARGE SCALE GENOMIC DNA]</scope>
    <source>
        <strain evidence="1 2">NIES-4479</strain>
    </source>
</reference>
<evidence type="ECO:0000313" key="2">
    <source>
        <dbReference type="Proteomes" id="UP001165080"/>
    </source>
</evidence>
<protein>
    <submittedName>
        <fullName evidence="1">Uncharacterized protein</fullName>
    </submittedName>
</protein>
<evidence type="ECO:0000313" key="1">
    <source>
        <dbReference type="EMBL" id="GLC53613.1"/>
    </source>
</evidence>
<sequence length="582" mass="58067">MSSKELRRWVAAAQDSGGQLIRLLVPARPSSLPPDDDSQEAADRASRLAALQLAAALCALQPGGPSISWPTATHQQVTVVVCGKANAALGYKALAANGAKLGFKLGDVKSTVVVLPMQYEELQRTAEAAVSHALQSQGWHRLGTMWVRSNFLATEPGRTAVVPATELSVQPASPSTGTMALGFRHAGMYKYCPVWPLPTPPPPAAPPAPTADAAAATAAATAAAAAAAAGAGESARGDAAAEREAALARLFGDKAALRRAVSRLSETRVTVVGLGVPAYIIALKPPPSNPAAAQRLRDAWLSRFGLRLPTALGGFVAEVAASPDADPDDAQDVPGCCLWIAAADGGGGGGGGLVPVPPAQCTAGPEQVSEQLLKDLVRASSASFAFWGSGGLTSQGEAAPPGAEAALAKRQAASAPAAPLPPAAAAAAAAAAEGADGSGGGENTGWTAAVEVVASGFRAAVSLAPAAQVLRRTIDPDIDGGGASGGGGANFGPVDLALAEALYGDEVAASGDGGGGGSAAAREAILERSSDEALRAAARARAANRATEKAAWGRCRTFWEARKAGASMTGTGTGAGPRGVWR</sequence>
<dbReference type="Proteomes" id="UP001165080">
    <property type="component" value="Unassembled WGS sequence"/>
</dbReference>